<dbReference type="Proteomes" id="UP001321473">
    <property type="component" value="Unassembled WGS sequence"/>
</dbReference>
<feature type="transmembrane region" description="Helical" evidence="1">
    <location>
        <begin position="48"/>
        <end position="71"/>
    </location>
</feature>
<keyword evidence="3" id="KW-1185">Reference proteome</keyword>
<dbReference type="EMBL" id="JARKHS020023202">
    <property type="protein sequence ID" value="KAK8769014.1"/>
    <property type="molecule type" value="Genomic_DNA"/>
</dbReference>
<evidence type="ECO:0000313" key="3">
    <source>
        <dbReference type="Proteomes" id="UP001321473"/>
    </source>
</evidence>
<comment type="caution">
    <text evidence="2">The sequence shown here is derived from an EMBL/GenBank/DDBJ whole genome shotgun (WGS) entry which is preliminary data.</text>
</comment>
<keyword evidence="1" id="KW-0472">Membrane</keyword>
<organism evidence="2 3">
    <name type="scientific">Amblyomma americanum</name>
    <name type="common">Lone star tick</name>
    <dbReference type="NCBI Taxonomy" id="6943"/>
    <lineage>
        <taxon>Eukaryota</taxon>
        <taxon>Metazoa</taxon>
        <taxon>Ecdysozoa</taxon>
        <taxon>Arthropoda</taxon>
        <taxon>Chelicerata</taxon>
        <taxon>Arachnida</taxon>
        <taxon>Acari</taxon>
        <taxon>Parasitiformes</taxon>
        <taxon>Ixodida</taxon>
        <taxon>Ixodoidea</taxon>
        <taxon>Ixodidae</taxon>
        <taxon>Amblyomminae</taxon>
        <taxon>Amblyomma</taxon>
    </lineage>
</organism>
<evidence type="ECO:0000256" key="1">
    <source>
        <dbReference type="SAM" id="Phobius"/>
    </source>
</evidence>
<name>A0AAQ4E2S9_AMBAM</name>
<keyword evidence="1" id="KW-1133">Transmembrane helix</keyword>
<reference evidence="2 3" key="1">
    <citation type="journal article" date="2023" name="Arcadia Sci">
        <title>De novo assembly of a long-read Amblyomma americanum tick genome.</title>
        <authorList>
            <person name="Chou S."/>
            <person name="Poskanzer K.E."/>
            <person name="Rollins M."/>
            <person name="Thuy-Boun P.S."/>
        </authorList>
    </citation>
    <scope>NUCLEOTIDE SEQUENCE [LARGE SCALE GENOMIC DNA]</scope>
    <source>
        <strain evidence="2">F_SG_1</strain>
        <tissue evidence="2">Salivary glands</tissue>
    </source>
</reference>
<evidence type="ECO:0000313" key="2">
    <source>
        <dbReference type="EMBL" id="KAK8769014.1"/>
    </source>
</evidence>
<gene>
    <name evidence="2" type="ORF">V5799_014521</name>
</gene>
<proteinExistence type="predicted"/>
<keyword evidence="1" id="KW-0812">Transmembrane</keyword>
<protein>
    <submittedName>
        <fullName evidence="2">Uncharacterized protein</fullName>
    </submittedName>
</protein>
<dbReference type="AlphaFoldDB" id="A0AAQ4E2S9"/>
<accession>A0AAQ4E2S9</accession>
<sequence length="102" mass="11018">MSFVTRVNHISTDVIEVDALTVQRDVMVMLTVLITLTSKAAGQQHCQLWMTALWTSFAAIVASALLGRWFAMAGEIAQTALMRGTAVRALSLPLPLSVSVCI</sequence>